<name>A0A370BIP3_ASPNG</name>
<feature type="non-terminal residue" evidence="1">
    <location>
        <position position="1"/>
    </location>
</feature>
<proteinExistence type="predicted"/>
<dbReference type="AlphaFoldDB" id="A0A370BIP3"/>
<dbReference type="EMBL" id="KZ852006">
    <property type="protein sequence ID" value="RDH13940.1"/>
    <property type="molecule type" value="Genomic_DNA"/>
</dbReference>
<accession>A0A370BIP3</accession>
<protein>
    <submittedName>
        <fullName evidence="1">Uncharacterized protein</fullName>
    </submittedName>
</protein>
<reference evidence="1 2" key="1">
    <citation type="submission" date="2018-07" db="EMBL/GenBank/DDBJ databases">
        <title>Section-level genome sequencing of Aspergillus section Nigri to investigate inter- and intra-species variation.</title>
        <authorList>
            <consortium name="DOE Joint Genome Institute"/>
            <person name="Vesth T.C."/>
            <person name="Nybo J.L."/>
            <person name="Theobald S."/>
            <person name="Frisvad J.C."/>
            <person name="Larsen T.O."/>
            <person name="Nielsen K.F."/>
            <person name="Hoof J.B."/>
            <person name="Brandl J."/>
            <person name="Salamov A."/>
            <person name="Riley R."/>
            <person name="Gladden J.M."/>
            <person name="Phatale P."/>
            <person name="Nielsen M.T."/>
            <person name="Lyhne E.K."/>
            <person name="Kogle M.E."/>
            <person name="Strasser K."/>
            <person name="McDonnell E."/>
            <person name="Barry K."/>
            <person name="Clum A."/>
            <person name="Chen C."/>
            <person name="Nolan M."/>
            <person name="Sandor L."/>
            <person name="Kuo A."/>
            <person name="Lipzen A."/>
            <person name="Hainaut M."/>
            <person name="Drula E."/>
            <person name="Tsang A."/>
            <person name="Magnuson J.K."/>
            <person name="Henrissat B."/>
            <person name="Wiebenga A."/>
            <person name="Simmons B.A."/>
            <person name="Makela M.R."/>
            <person name="De vries R.P."/>
            <person name="Grigoriev I.V."/>
            <person name="Mortensen U.H."/>
            <person name="Baker S.E."/>
            <person name="Andersen M.R."/>
        </authorList>
    </citation>
    <scope>NUCLEOTIDE SEQUENCE [LARGE SCALE GENOMIC DNA]</scope>
    <source>
        <strain evidence="1 2">ATCC 13496</strain>
    </source>
</reference>
<dbReference type="Proteomes" id="UP000253845">
    <property type="component" value="Unassembled WGS sequence"/>
</dbReference>
<organism evidence="1 2">
    <name type="scientific">Aspergillus niger ATCC 13496</name>
    <dbReference type="NCBI Taxonomy" id="1353008"/>
    <lineage>
        <taxon>Eukaryota</taxon>
        <taxon>Fungi</taxon>
        <taxon>Dikarya</taxon>
        <taxon>Ascomycota</taxon>
        <taxon>Pezizomycotina</taxon>
        <taxon>Eurotiomycetes</taxon>
        <taxon>Eurotiomycetidae</taxon>
        <taxon>Eurotiales</taxon>
        <taxon>Aspergillaceae</taxon>
        <taxon>Aspergillus</taxon>
        <taxon>Aspergillus subgen. Circumdati</taxon>
    </lineage>
</organism>
<evidence type="ECO:0000313" key="1">
    <source>
        <dbReference type="EMBL" id="RDH13940.1"/>
    </source>
</evidence>
<dbReference type="VEuPathDB" id="FungiDB:M747DRAFT_250626"/>
<gene>
    <name evidence="1" type="ORF">M747DRAFT_250626</name>
</gene>
<sequence>NSDVEEINTIWRTLDAVPAVSDLLDTAVHGLWLAIKHMDTMPGEASMNFMGALALGDRLPYMSPVSEPELYM</sequence>
<evidence type="ECO:0000313" key="2">
    <source>
        <dbReference type="Proteomes" id="UP000253845"/>
    </source>
</evidence>